<dbReference type="RefSeq" id="WP_289825119.1">
    <property type="nucleotide sequence ID" value="NZ_JAUEIE010000005.1"/>
</dbReference>
<reference evidence="3" key="2">
    <citation type="submission" date="2023-08" db="EMBL/GenBank/DDBJ databases">
        <title>Identification and characterization of horizontal gene transfer across gut microbiota members of farm animals based on homology search.</title>
        <authorList>
            <person name="Schwarzerova J."/>
            <person name="Nykrynova M."/>
            <person name="Jureckova K."/>
            <person name="Cejkova D."/>
            <person name="Rychlik I."/>
        </authorList>
    </citation>
    <scope>NUCLEOTIDE SEQUENCE</scope>
    <source>
        <strain evidence="3">ET15</strain>
        <strain evidence="2">ET37</strain>
    </source>
</reference>
<organism evidence="3 5">
    <name type="scientific">Leyella lascolaii</name>
    <dbReference type="NCBI Taxonomy" id="1776379"/>
    <lineage>
        <taxon>Bacteria</taxon>
        <taxon>Pseudomonadati</taxon>
        <taxon>Bacteroidota</taxon>
        <taxon>Bacteroidia</taxon>
        <taxon>Bacteroidales</taxon>
        <taxon>Prevotellaceae</taxon>
        <taxon>Leyella</taxon>
    </lineage>
</organism>
<keyword evidence="4" id="KW-1185">Reference proteome</keyword>
<evidence type="ECO:0000313" key="5">
    <source>
        <dbReference type="Proteomes" id="UP001168478"/>
    </source>
</evidence>
<evidence type="ECO:0000313" key="3">
    <source>
        <dbReference type="EMBL" id="MDN0025225.1"/>
    </source>
</evidence>
<dbReference type="InterPro" id="IPR026444">
    <property type="entry name" value="Secre_tail"/>
</dbReference>
<dbReference type="EMBL" id="JAUEIF010000005">
    <property type="protein sequence ID" value="MDN0025225.1"/>
    <property type="molecule type" value="Genomic_DNA"/>
</dbReference>
<evidence type="ECO:0000256" key="1">
    <source>
        <dbReference type="SAM" id="SignalP"/>
    </source>
</evidence>
<evidence type="ECO:0000313" key="2">
    <source>
        <dbReference type="EMBL" id="MDN0022648.1"/>
    </source>
</evidence>
<feature type="chain" id="PRO_5043880081" evidence="1">
    <location>
        <begin position="20"/>
        <end position="842"/>
    </location>
</feature>
<comment type="caution">
    <text evidence="3">The sequence shown here is derived from an EMBL/GenBank/DDBJ whole genome shotgun (WGS) entry which is preliminary data.</text>
</comment>
<feature type="signal peptide" evidence="1">
    <location>
        <begin position="1"/>
        <end position="19"/>
    </location>
</feature>
<dbReference type="EMBL" id="JAUEIE010000005">
    <property type="protein sequence ID" value="MDN0022648.1"/>
    <property type="molecule type" value="Genomic_DNA"/>
</dbReference>
<dbReference type="Proteomes" id="UP001168478">
    <property type="component" value="Unassembled WGS sequence"/>
</dbReference>
<proteinExistence type="predicted"/>
<accession>A0AAW7JQN7</accession>
<protein>
    <submittedName>
        <fullName evidence="3">T9SS type A sorting domain-containing protein</fullName>
    </submittedName>
</protein>
<dbReference type="NCBIfam" id="TIGR04183">
    <property type="entry name" value="Por_Secre_tail"/>
    <property type="match status" value="1"/>
</dbReference>
<reference evidence="3" key="1">
    <citation type="submission" date="2023-06" db="EMBL/GenBank/DDBJ databases">
        <authorList>
            <person name="Zeman M."/>
            <person name="Kubasova T."/>
            <person name="Jahodarova E."/>
            <person name="Nykrynova M."/>
            <person name="Rychlik I."/>
        </authorList>
    </citation>
    <scope>NUCLEOTIDE SEQUENCE</scope>
    <source>
        <strain evidence="3">ET15</strain>
        <strain evidence="2">ET37</strain>
    </source>
</reference>
<evidence type="ECO:0000313" key="4">
    <source>
        <dbReference type="Proteomes" id="UP001167831"/>
    </source>
</evidence>
<keyword evidence="1" id="KW-0732">Signal</keyword>
<gene>
    <name evidence="2" type="ORF">QVN81_06355</name>
    <name evidence="3" type="ORF">QVN84_06785</name>
</gene>
<dbReference type="Proteomes" id="UP001167831">
    <property type="component" value="Unassembled WGS sequence"/>
</dbReference>
<name>A0AAW7JQN7_9BACT</name>
<sequence length="842" mass="91193">MKKLLLLFLTAVFAVTAMAQTSEETALELQVGENSWTLDAPGGYAYWYYTPDGNTLLTLTPSAGYVSVYTYDGEGDAATQVSLRGVYRSSSISTYSLESGRTYYVLAGGSDTGTLTAEMATGENIGKGLSADNPMPIVVGEEAYIGSSIVAGSNLTSYAKYTATEDGVLQLTLTTYVQVSVNGGAPTYAESVSSSEYVYKFPVENGQTYDLTFTHYGPFILTAEVTHPVEGTLDMPFTLVEGDNELPAKDGEYWYTFTNTSTGYGVINGGEGLRAQVKVYNNKANIDYEQTYAESLPGSFDVRFELPYPGTTYYISVNRGMSVDQPSTLTFAVEDYKQGEKEDNPIVLESLPATETTSNAGGTYYYAVDVPAGEHKFLNVEALSEITNTATSVAVYAQGNSYNATSGNASVRAEVNGGTSGQRYIIRWTSSEPSTIEFTASFEDIKKGDLISDPLDARVGTNTIDADGTRYYKYTPTKNCKLVFVGTIEMKVSFLIYNYGYPNPVTASQSGSEYSISATAGTEYYIQIDNAKAGDEFTLAEAEFEQGETRDNPIIVEDGKFTFGSETYGDYWLQYTADRAGKLVIKCDVPYNNTEKMQYGKSTDNYLSNMVMSSYDGSSSTTVYGAEVNAATGDVFLVNLKMAAPHEGCEVTFEIRDFEAGEAASTAIELTEDVAVVVPSVSRTAPVWYKVSLPEACKVTIIADNYVSGYWYQGLVSTTGSGEYMTFNYSYDEETYVTTYTFTKEVAAAGDYYIMIDQCYGNTNMTLSVDTSSGIGSVDAGTAISLDGNTLNINVDNADVRVYTLSGAAVVSEKVSGNASFSLDKGIYIVKINNTVKKVIVR</sequence>
<dbReference type="AlphaFoldDB" id="A0AAW7JQN7"/>